<keyword evidence="6 9" id="KW-0472">Membrane</keyword>
<name>A0ABY9S422_9ACTN</name>
<feature type="transmembrane region" description="Helical" evidence="9">
    <location>
        <begin position="311"/>
        <end position="330"/>
    </location>
</feature>
<evidence type="ECO:0000256" key="3">
    <source>
        <dbReference type="ARBA" id="ARBA00022679"/>
    </source>
</evidence>
<gene>
    <name evidence="10" type="ORF">RGF97_32950</name>
</gene>
<keyword evidence="4 9" id="KW-0812">Transmembrane</keyword>
<dbReference type="Proteomes" id="UP001250858">
    <property type="component" value="Chromosome"/>
</dbReference>
<evidence type="ECO:0000256" key="2">
    <source>
        <dbReference type="ARBA" id="ARBA00022475"/>
    </source>
</evidence>
<feature type="region of interest" description="Disordered" evidence="8">
    <location>
        <begin position="413"/>
        <end position="447"/>
    </location>
</feature>
<evidence type="ECO:0000256" key="9">
    <source>
        <dbReference type="SAM" id="Phobius"/>
    </source>
</evidence>
<dbReference type="Pfam" id="PF09594">
    <property type="entry name" value="GT87"/>
    <property type="match status" value="1"/>
</dbReference>
<feature type="transmembrane region" description="Helical" evidence="9">
    <location>
        <begin position="36"/>
        <end position="53"/>
    </location>
</feature>
<keyword evidence="2" id="KW-1003">Cell membrane</keyword>
<keyword evidence="3 10" id="KW-0808">Transferase</keyword>
<feature type="transmembrane region" description="Helical" evidence="9">
    <location>
        <begin position="110"/>
        <end position="130"/>
    </location>
</feature>
<comment type="subcellular location">
    <subcellularLocation>
        <location evidence="1">Cell membrane</location>
        <topology evidence="1">Multi-pass membrane protein</topology>
    </subcellularLocation>
</comment>
<evidence type="ECO:0000256" key="5">
    <source>
        <dbReference type="ARBA" id="ARBA00022989"/>
    </source>
</evidence>
<organism evidence="10 11">
    <name type="scientific">Streptomyces roseicoloratus</name>
    <dbReference type="NCBI Taxonomy" id="2508722"/>
    <lineage>
        <taxon>Bacteria</taxon>
        <taxon>Bacillati</taxon>
        <taxon>Actinomycetota</taxon>
        <taxon>Actinomycetes</taxon>
        <taxon>Kitasatosporales</taxon>
        <taxon>Streptomycetaceae</taxon>
        <taxon>Streptomyces</taxon>
    </lineage>
</organism>
<dbReference type="InterPro" id="IPR016570">
    <property type="entry name" value="UCP010361"/>
</dbReference>
<keyword evidence="10" id="KW-0328">Glycosyltransferase</keyword>
<comment type="similarity">
    <text evidence="7">Belongs to the glycosyltransferase 87 family.</text>
</comment>
<protein>
    <submittedName>
        <fullName evidence="10">Glycosyltransferase family 87 protein</fullName>
        <ecNumber evidence="10">2.4.-.-</ecNumber>
    </submittedName>
</protein>
<dbReference type="EMBL" id="CP133762">
    <property type="protein sequence ID" value="WMX48646.1"/>
    <property type="molecule type" value="Genomic_DNA"/>
</dbReference>
<evidence type="ECO:0000313" key="11">
    <source>
        <dbReference type="Proteomes" id="UP001250858"/>
    </source>
</evidence>
<evidence type="ECO:0000256" key="7">
    <source>
        <dbReference type="ARBA" id="ARBA00024033"/>
    </source>
</evidence>
<feature type="compositionally biased region" description="Low complexity" evidence="8">
    <location>
        <begin position="413"/>
        <end position="438"/>
    </location>
</feature>
<dbReference type="InterPro" id="IPR018584">
    <property type="entry name" value="GT87"/>
</dbReference>
<feature type="transmembrane region" description="Helical" evidence="9">
    <location>
        <begin position="356"/>
        <end position="376"/>
    </location>
</feature>
<accession>A0ABY9S422</accession>
<evidence type="ECO:0000256" key="6">
    <source>
        <dbReference type="ARBA" id="ARBA00023136"/>
    </source>
</evidence>
<sequence>MTQQKVVPGRSAAARALVRAAHHVDGVRSPRASTRALVTVWVLTRLGMLYLLVQDSIGVRNVNDEVEFLYPRWARQLADGSFPVDDVTWQYPPGAGLLFLSPEAVPFLDYFAAFLVLTLAADALVAWVLARPGRLPAGAWLWTAGLPLLLNVPHGRFDIQVTALAVLALLSSRRRPRLGGALAALGALVKVWPLLTLLGLERGRGSREAWRSAAVSAAALLAVLALAFRDSLGFLRQQGARGVQIESLGGTVLALLRAAGAPIVVESRYGALEFSGPQVAAVTQLSLLLTVAAFGWLLFWRGRASRWTEATPFDAALAAVLLFTVTSRVISPQYLVWLIGLAAVCLTSRHTTQRPVAWVLLAAAAVTALAFPTHYLEVMQGTALGNTLMVVRNGLLLTATLLSCHRLWQATAATPDPADSPSPAEAASSDGPAGPASTTGRVGADAR</sequence>
<evidence type="ECO:0000256" key="4">
    <source>
        <dbReference type="ARBA" id="ARBA00022692"/>
    </source>
</evidence>
<proteinExistence type="inferred from homology"/>
<feature type="transmembrane region" description="Helical" evidence="9">
    <location>
        <begin position="178"/>
        <end position="198"/>
    </location>
</feature>
<dbReference type="GO" id="GO:0016757">
    <property type="term" value="F:glycosyltransferase activity"/>
    <property type="evidence" value="ECO:0007669"/>
    <property type="project" value="UniProtKB-KW"/>
</dbReference>
<feature type="transmembrane region" description="Helical" evidence="9">
    <location>
        <begin position="248"/>
        <end position="265"/>
    </location>
</feature>
<feature type="transmembrane region" description="Helical" evidence="9">
    <location>
        <begin position="210"/>
        <end position="228"/>
    </location>
</feature>
<evidence type="ECO:0000256" key="8">
    <source>
        <dbReference type="SAM" id="MobiDB-lite"/>
    </source>
</evidence>
<keyword evidence="5 9" id="KW-1133">Transmembrane helix</keyword>
<evidence type="ECO:0000313" key="10">
    <source>
        <dbReference type="EMBL" id="WMX48646.1"/>
    </source>
</evidence>
<reference evidence="10 11" key="1">
    <citation type="submission" date="2023-09" db="EMBL/GenBank/DDBJ databases">
        <title>Complete genome of Streptomyces roseicoloratus T14.</title>
        <authorList>
            <person name="Bashizi T."/>
            <person name="Kim M.-J."/>
            <person name="Lee G."/>
            <person name="Tagele S.B."/>
            <person name="Shin J.-H."/>
        </authorList>
    </citation>
    <scope>NUCLEOTIDE SEQUENCE [LARGE SCALE GENOMIC DNA]</scope>
    <source>
        <strain evidence="10 11">T14</strain>
    </source>
</reference>
<keyword evidence="11" id="KW-1185">Reference proteome</keyword>
<dbReference type="RefSeq" id="WP_309550038.1">
    <property type="nucleotide sequence ID" value="NZ_CP133762.1"/>
</dbReference>
<evidence type="ECO:0000256" key="1">
    <source>
        <dbReference type="ARBA" id="ARBA00004651"/>
    </source>
</evidence>
<dbReference type="EC" id="2.4.-.-" evidence="10"/>
<dbReference type="PIRSF" id="PIRSF010361">
    <property type="entry name" value="UCP010361"/>
    <property type="match status" value="1"/>
</dbReference>
<feature type="transmembrane region" description="Helical" evidence="9">
    <location>
        <begin position="277"/>
        <end position="299"/>
    </location>
</feature>